<keyword evidence="3" id="KW-1185">Reference proteome</keyword>
<gene>
    <name evidence="2" type="primary">ompW_2</name>
    <name evidence="2" type="ORF">EHSB41UT_01209</name>
</gene>
<dbReference type="Gene3D" id="2.40.160.20">
    <property type="match status" value="1"/>
</dbReference>
<name>A0A1X7AJ91_9GAMM</name>
<dbReference type="InterPro" id="IPR005618">
    <property type="entry name" value="OMPW"/>
</dbReference>
<feature type="signal peptide" evidence="1">
    <location>
        <begin position="1"/>
        <end position="26"/>
    </location>
</feature>
<reference evidence="2 3" key="1">
    <citation type="submission" date="2017-03" db="EMBL/GenBank/DDBJ databases">
        <authorList>
            <person name="Afonso C.L."/>
            <person name="Miller P.J."/>
            <person name="Scott M.A."/>
            <person name="Spackman E."/>
            <person name="Goraichik I."/>
            <person name="Dimitrov K.M."/>
            <person name="Suarez D.L."/>
            <person name="Swayne D.E."/>
        </authorList>
    </citation>
    <scope>NUCLEOTIDE SEQUENCE [LARGE SCALE GENOMIC DNA]</scope>
    <source>
        <strain evidence="2">SB41UT1</strain>
    </source>
</reference>
<feature type="chain" id="PRO_5012123455" evidence="1">
    <location>
        <begin position="27"/>
        <end position="233"/>
    </location>
</feature>
<dbReference type="AlphaFoldDB" id="A0A1X7AJ91"/>
<dbReference type="RefSeq" id="WP_242667244.1">
    <property type="nucleotide sequence ID" value="NZ_CBCSCN010000001.1"/>
</dbReference>
<protein>
    <submittedName>
        <fullName evidence="2">Outer membrane protein W</fullName>
    </submittedName>
</protein>
<dbReference type="Pfam" id="PF03922">
    <property type="entry name" value="OmpW"/>
    <property type="match status" value="1"/>
</dbReference>
<dbReference type="PANTHER" id="PTHR36920:SF1">
    <property type="entry name" value="OUTER MEMBRANE PROTEIN W"/>
    <property type="match status" value="1"/>
</dbReference>
<dbReference type="InterPro" id="IPR011250">
    <property type="entry name" value="OMP/PagP_B-barrel"/>
</dbReference>
<keyword evidence="1" id="KW-0732">Signal</keyword>
<dbReference type="EMBL" id="FWPT01000002">
    <property type="protein sequence ID" value="SMA40600.1"/>
    <property type="molecule type" value="Genomic_DNA"/>
</dbReference>
<organism evidence="2 3">
    <name type="scientific">Parendozoicomonas haliclonae</name>
    <dbReference type="NCBI Taxonomy" id="1960125"/>
    <lineage>
        <taxon>Bacteria</taxon>
        <taxon>Pseudomonadati</taxon>
        <taxon>Pseudomonadota</taxon>
        <taxon>Gammaproteobacteria</taxon>
        <taxon>Oceanospirillales</taxon>
        <taxon>Endozoicomonadaceae</taxon>
        <taxon>Parendozoicomonas</taxon>
    </lineage>
</organism>
<dbReference type="GO" id="GO:0019867">
    <property type="term" value="C:outer membrane"/>
    <property type="evidence" value="ECO:0007669"/>
    <property type="project" value="InterPro"/>
</dbReference>
<dbReference type="SUPFAM" id="SSF56925">
    <property type="entry name" value="OMPA-like"/>
    <property type="match status" value="1"/>
</dbReference>
<proteinExistence type="predicted"/>
<sequence>MKALVKNISAIALSAAGLMMATTTLAYQQGDMILRAGGMQFTPDVDSGNLKAGGADVNVGGAPTTVDVDNNSQLGLSLTYMLSDNLGLSLLASTPFNHTITTKGGLSSLGKLADVKHMTPTLMVQYYPMEKASAFQPYVGLGLNYTRFYDESFKGTNKTSFTDLDLDDSLGLALQAGFDYALADNVGLNASISWADVDTQATFTGAGAFPGTRFKLDAELDPMIYTLGVSYSF</sequence>
<evidence type="ECO:0000256" key="1">
    <source>
        <dbReference type="SAM" id="SignalP"/>
    </source>
</evidence>
<evidence type="ECO:0000313" key="2">
    <source>
        <dbReference type="EMBL" id="SMA40600.1"/>
    </source>
</evidence>
<accession>A0A1X7AJ91</accession>
<dbReference type="PANTHER" id="PTHR36920">
    <property type="match status" value="1"/>
</dbReference>
<dbReference type="GO" id="GO:0055085">
    <property type="term" value="P:transmembrane transport"/>
    <property type="evidence" value="ECO:0007669"/>
    <property type="project" value="TreeGrafter"/>
</dbReference>
<evidence type="ECO:0000313" key="3">
    <source>
        <dbReference type="Proteomes" id="UP000196573"/>
    </source>
</evidence>
<dbReference type="Proteomes" id="UP000196573">
    <property type="component" value="Unassembled WGS sequence"/>
</dbReference>